<protein>
    <submittedName>
        <fullName evidence="3">Helix-turn-helix transcriptional regulator</fullName>
    </submittedName>
</protein>
<name>A0A6M8J310_9ACTN</name>
<gene>
    <name evidence="3" type="ORF">HLV38_06970</name>
</gene>
<dbReference type="AlphaFoldDB" id="A0A6M8J310"/>
<sequence length="126" mass="13327">MNIGRAVRRRAAELGLSQAELCLTTGISNAYMSMLMNSKIADPRISRVIQVAEVLDLTIDELVQRAEAESSVTSRVRKSEGGGLTGKHPASARWSKAPAPAVTPLWAGGEARARATRSCVGRAPAA</sequence>
<dbReference type="CDD" id="cd00093">
    <property type="entry name" value="HTH_XRE"/>
    <property type="match status" value="1"/>
</dbReference>
<dbReference type="SMART" id="SM00530">
    <property type="entry name" value="HTH_XRE"/>
    <property type="match status" value="1"/>
</dbReference>
<dbReference type="Proteomes" id="UP000503297">
    <property type="component" value="Chromosome"/>
</dbReference>
<dbReference type="Gene3D" id="1.10.260.40">
    <property type="entry name" value="lambda repressor-like DNA-binding domains"/>
    <property type="match status" value="1"/>
</dbReference>
<feature type="region of interest" description="Disordered" evidence="1">
    <location>
        <begin position="70"/>
        <end position="97"/>
    </location>
</feature>
<dbReference type="RefSeq" id="WP_173165368.1">
    <property type="nucleotide sequence ID" value="NZ_CP053716.1"/>
</dbReference>
<evidence type="ECO:0000313" key="4">
    <source>
        <dbReference type="Proteomes" id="UP000503297"/>
    </source>
</evidence>
<feature type="domain" description="HTH cro/C1-type" evidence="2">
    <location>
        <begin position="7"/>
        <end position="62"/>
    </location>
</feature>
<proteinExistence type="predicted"/>
<evidence type="ECO:0000313" key="3">
    <source>
        <dbReference type="EMBL" id="QKF07874.1"/>
    </source>
</evidence>
<dbReference type="PROSITE" id="PS50943">
    <property type="entry name" value="HTH_CROC1"/>
    <property type="match status" value="1"/>
</dbReference>
<evidence type="ECO:0000256" key="1">
    <source>
        <dbReference type="SAM" id="MobiDB-lite"/>
    </source>
</evidence>
<keyword evidence="4" id="KW-1185">Reference proteome</keyword>
<dbReference type="EMBL" id="CP053716">
    <property type="protein sequence ID" value="QKF07874.1"/>
    <property type="molecule type" value="Genomic_DNA"/>
</dbReference>
<reference evidence="4" key="1">
    <citation type="submission" date="2020-05" db="EMBL/GenBank/DDBJ databases">
        <title>Novel species in genus Nocardioides.</title>
        <authorList>
            <person name="Zhang G."/>
        </authorList>
    </citation>
    <scope>NUCLEOTIDE SEQUENCE [LARGE SCALE GENOMIC DNA]</scope>
    <source>
        <strain evidence="4">zg-1050</strain>
    </source>
</reference>
<dbReference type="Pfam" id="PF01381">
    <property type="entry name" value="HTH_3"/>
    <property type="match status" value="1"/>
</dbReference>
<dbReference type="SUPFAM" id="SSF47413">
    <property type="entry name" value="lambda repressor-like DNA-binding domains"/>
    <property type="match status" value="1"/>
</dbReference>
<accession>A0A6M8J310</accession>
<organism evidence="3 4">
    <name type="scientific">Berryella wangjianweii</name>
    <dbReference type="NCBI Taxonomy" id="2734634"/>
    <lineage>
        <taxon>Bacteria</taxon>
        <taxon>Bacillati</taxon>
        <taxon>Actinomycetota</taxon>
        <taxon>Coriobacteriia</taxon>
        <taxon>Eggerthellales</taxon>
        <taxon>Eggerthellaceae</taxon>
        <taxon>Berryella</taxon>
    </lineage>
</organism>
<dbReference type="InterPro" id="IPR001387">
    <property type="entry name" value="Cro/C1-type_HTH"/>
</dbReference>
<dbReference type="InterPro" id="IPR010982">
    <property type="entry name" value="Lambda_DNA-bd_dom_sf"/>
</dbReference>
<dbReference type="GO" id="GO:0003677">
    <property type="term" value="F:DNA binding"/>
    <property type="evidence" value="ECO:0007669"/>
    <property type="project" value="InterPro"/>
</dbReference>
<evidence type="ECO:0000259" key="2">
    <source>
        <dbReference type="PROSITE" id="PS50943"/>
    </source>
</evidence>
<dbReference type="KEGG" id="bwa:HLV38_06970"/>